<keyword evidence="1" id="KW-0472">Membrane</keyword>
<dbReference type="InterPro" id="IPR038728">
    <property type="entry name" value="YkvI-like"/>
</dbReference>
<comment type="caution">
    <text evidence="2">The sequence shown here is derived from an EMBL/GenBank/DDBJ whole genome shotgun (WGS) entry which is preliminary data.</text>
</comment>
<keyword evidence="1" id="KW-0812">Transmembrane</keyword>
<sequence length="367" mass="40228">MSLLTSKGFQKYFVPGIVFQSCVIAGGYGTGRELIEYFMGYGPVGGMLSMCIVSLLTWSIICAISFAFAHTFKKYDYKSFMKQLMGPLWIVFEICYLVFIMIVLAVVAASAGSIVFELFGVTKWVGIIGMAVAVFLLVINGSELIEKVLSVWSFVLYGVYILFLILVFVNYSGDIGANFASVPVTGNWAMGGFQYAFYNLAIIIAVLYTIKHCDTKKEAFCSGLIAGVIGILPGIILFVAMCSFYPVIIDEELPVNYILTQMNMPWLQYVFQIVLFGTLIETGSGLIYSVTDRIEGAMVAKGKEVPKWTTPVTAAGLLVLAVFISTAGLTALISKGYGTLAWVFFIVYVIPVLTFGIYKIVKAKDVK</sequence>
<feature type="transmembrane region" description="Helical" evidence="1">
    <location>
        <begin position="90"/>
        <end position="115"/>
    </location>
</feature>
<dbReference type="PANTHER" id="PTHR37814">
    <property type="entry name" value="CONSERVED MEMBRANE PROTEIN"/>
    <property type="match status" value="1"/>
</dbReference>
<dbReference type="EMBL" id="JACSNV010000005">
    <property type="protein sequence ID" value="MBM6877539.1"/>
    <property type="molecule type" value="Genomic_DNA"/>
</dbReference>
<dbReference type="PROSITE" id="PS51257">
    <property type="entry name" value="PROKAR_LIPOPROTEIN"/>
    <property type="match status" value="1"/>
</dbReference>
<organism evidence="2 3">
    <name type="scientific">Anaerotignum lactatifermentans</name>
    <dbReference type="NCBI Taxonomy" id="160404"/>
    <lineage>
        <taxon>Bacteria</taxon>
        <taxon>Bacillati</taxon>
        <taxon>Bacillota</taxon>
        <taxon>Clostridia</taxon>
        <taxon>Lachnospirales</taxon>
        <taxon>Anaerotignaceae</taxon>
        <taxon>Anaerotignum</taxon>
    </lineage>
</organism>
<feature type="transmembrane region" description="Helical" evidence="1">
    <location>
        <begin position="312"/>
        <end position="333"/>
    </location>
</feature>
<feature type="transmembrane region" description="Helical" evidence="1">
    <location>
        <begin position="192"/>
        <end position="210"/>
    </location>
</feature>
<feature type="transmembrane region" description="Helical" evidence="1">
    <location>
        <begin position="43"/>
        <end position="69"/>
    </location>
</feature>
<evidence type="ECO:0000313" key="2">
    <source>
        <dbReference type="EMBL" id="MBM6877539.1"/>
    </source>
</evidence>
<evidence type="ECO:0000256" key="1">
    <source>
        <dbReference type="SAM" id="Phobius"/>
    </source>
</evidence>
<feature type="transmembrane region" description="Helical" evidence="1">
    <location>
        <begin position="121"/>
        <end position="139"/>
    </location>
</feature>
<name>A0ABS2G7V0_9FIRM</name>
<feature type="transmembrane region" description="Helical" evidence="1">
    <location>
        <begin position="339"/>
        <end position="361"/>
    </location>
</feature>
<feature type="transmembrane region" description="Helical" evidence="1">
    <location>
        <begin position="222"/>
        <end position="249"/>
    </location>
</feature>
<reference evidence="2 3" key="1">
    <citation type="journal article" date="2021" name="Sci. Rep.">
        <title>The distribution of antibiotic resistance genes in chicken gut microbiota commensals.</title>
        <authorList>
            <person name="Juricova H."/>
            <person name="Matiasovicova J."/>
            <person name="Kubasova T."/>
            <person name="Cejkova D."/>
            <person name="Rychlik I."/>
        </authorList>
    </citation>
    <scope>NUCLEOTIDE SEQUENCE [LARGE SCALE GENOMIC DNA]</scope>
    <source>
        <strain evidence="2 3">An431b</strain>
    </source>
</reference>
<evidence type="ECO:0000313" key="3">
    <source>
        <dbReference type="Proteomes" id="UP000729290"/>
    </source>
</evidence>
<evidence type="ECO:0008006" key="4">
    <source>
        <dbReference type="Google" id="ProtNLM"/>
    </source>
</evidence>
<keyword evidence="3" id="KW-1185">Reference proteome</keyword>
<dbReference type="PANTHER" id="PTHR37814:SF1">
    <property type="entry name" value="MEMBRANE PROTEIN"/>
    <property type="match status" value="1"/>
</dbReference>
<accession>A0ABS2G7V0</accession>
<feature type="transmembrane region" description="Helical" evidence="1">
    <location>
        <begin position="269"/>
        <end position="291"/>
    </location>
</feature>
<dbReference type="RefSeq" id="WP_205133436.1">
    <property type="nucleotide sequence ID" value="NZ_JACSNT010000006.1"/>
</dbReference>
<gene>
    <name evidence="2" type="ORF">H9X83_05135</name>
</gene>
<feature type="transmembrane region" description="Helical" evidence="1">
    <location>
        <begin position="151"/>
        <end position="172"/>
    </location>
</feature>
<protein>
    <recommendedName>
        <fullName evidence="4">Membrane protein YkvI</fullName>
    </recommendedName>
</protein>
<dbReference type="Proteomes" id="UP000729290">
    <property type="component" value="Unassembled WGS sequence"/>
</dbReference>
<feature type="transmembrane region" description="Helical" evidence="1">
    <location>
        <begin position="12"/>
        <end position="31"/>
    </location>
</feature>
<keyword evidence="1" id="KW-1133">Transmembrane helix</keyword>
<proteinExistence type="predicted"/>